<gene>
    <name evidence="8" type="ORF">H8F01_02930</name>
</gene>
<dbReference type="GO" id="GO:0004089">
    <property type="term" value="F:carbonate dehydratase activity"/>
    <property type="evidence" value="ECO:0007669"/>
    <property type="project" value="UniProtKB-EC"/>
</dbReference>
<dbReference type="KEGG" id="dtl:H8F01_02930"/>
<dbReference type="PROSITE" id="PS51144">
    <property type="entry name" value="ALPHA_CA_2"/>
    <property type="match status" value="1"/>
</dbReference>
<keyword evidence="3" id="KW-0479">Metal-binding</keyword>
<dbReference type="RefSeq" id="WP_187057593.1">
    <property type="nucleotide sequence ID" value="NZ_CP060412.1"/>
</dbReference>
<dbReference type="CDD" id="cd03124">
    <property type="entry name" value="alpha_CA_prokaryotic_like"/>
    <property type="match status" value="1"/>
</dbReference>
<evidence type="ECO:0000256" key="5">
    <source>
        <dbReference type="ARBA" id="ARBA00023239"/>
    </source>
</evidence>
<dbReference type="EMBL" id="CP060412">
    <property type="protein sequence ID" value="QNK02136.1"/>
    <property type="molecule type" value="Genomic_DNA"/>
</dbReference>
<dbReference type="GO" id="GO:0008270">
    <property type="term" value="F:zinc ion binding"/>
    <property type="evidence" value="ECO:0007669"/>
    <property type="project" value="InterPro"/>
</dbReference>
<evidence type="ECO:0000256" key="6">
    <source>
        <dbReference type="ARBA" id="ARBA00048348"/>
    </source>
</evidence>
<feature type="domain" description="Alpha-carbonic anhydrase" evidence="7">
    <location>
        <begin position="37"/>
        <end position="264"/>
    </location>
</feature>
<evidence type="ECO:0000256" key="3">
    <source>
        <dbReference type="ARBA" id="ARBA00022723"/>
    </source>
</evidence>
<comment type="catalytic activity">
    <reaction evidence="6">
        <text>hydrogencarbonate + H(+) = CO2 + H2O</text>
        <dbReference type="Rhea" id="RHEA:10748"/>
        <dbReference type="ChEBI" id="CHEBI:15377"/>
        <dbReference type="ChEBI" id="CHEBI:15378"/>
        <dbReference type="ChEBI" id="CHEBI:16526"/>
        <dbReference type="ChEBI" id="CHEBI:17544"/>
        <dbReference type="EC" id="4.2.1.1"/>
    </reaction>
</comment>
<keyword evidence="5" id="KW-0456">Lyase</keyword>
<dbReference type="Proteomes" id="UP000515873">
    <property type="component" value="Chromosome"/>
</dbReference>
<dbReference type="Pfam" id="PF00194">
    <property type="entry name" value="Carb_anhydrase"/>
    <property type="match status" value="1"/>
</dbReference>
<evidence type="ECO:0000259" key="7">
    <source>
        <dbReference type="PROSITE" id="PS51144"/>
    </source>
</evidence>
<organism evidence="8 9">
    <name type="scientific">Dyella telluris</name>
    <dbReference type="NCBI Taxonomy" id="2763498"/>
    <lineage>
        <taxon>Bacteria</taxon>
        <taxon>Pseudomonadati</taxon>
        <taxon>Pseudomonadota</taxon>
        <taxon>Gammaproteobacteria</taxon>
        <taxon>Lysobacterales</taxon>
        <taxon>Rhodanobacteraceae</taxon>
        <taxon>Dyella</taxon>
    </lineage>
</organism>
<evidence type="ECO:0000313" key="8">
    <source>
        <dbReference type="EMBL" id="QNK02136.1"/>
    </source>
</evidence>
<dbReference type="EC" id="4.2.1.1" evidence="2"/>
<evidence type="ECO:0000256" key="2">
    <source>
        <dbReference type="ARBA" id="ARBA00012925"/>
    </source>
</evidence>
<accession>A0A7G8Q5S8</accession>
<name>A0A7G8Q5S8_9GAMM</name>
<dbReference type="SUPFAM" id="SSF51069">
    <property type="entry name" value="Carbonic anhydrase"/>
    <property type="match status" value="1"/>
</dbReference>
<dbReference type="InterPro" id="IPR023561">
    <property type="entry name" value="Carbonic_anhydrase_a-class"/>
</dbReference>
<keyword evidence="4" id="KW-0862">Zinc</keyword>
<evidence type="ECO:0000256" key="1">
    <source>
        <dbReference type="ARBA" id="ARBA00010718"/>
    </source>
</evidence>
<dbReference type="AlphaFoldDB" id="A0A7G8Q5S8"/>
<dbReference type="PANTHER" id="PTHR18952:SF265">
    <property type="entry name" value="CARBONIC ANHYDRASE"/>
    <property type="match status" value="1"/>
</dbReference>
<comment type="similarity">
    <text evidence="1">Belongs to the alpha-carbonic anhydrase family.</text>
</comment>
<proteinExistence type="inferred from homology"/>
<dbReference type="InterPro" id="IPR036398">
    <property type="entry name" value="CA_dom_sf"/>
</dbReference>
<sequence length="265" mass="28796">MHSTKRHVAGLTALAVTVVSAGVLALPLSSDNWGSQPHWAYAGNHDPAHWSDMDPKFTACGNGQAQSPIDLESRDAKTGKAGEFHIDYEKGAVSLVNNGHTIQANVSDAKDTVVFDGDTYHLAQFHFHAPSEHVTDGKRFPLELHFVNEDGRKVAVIGVLVKLGEKNETLAPVLNSLPATGPVSLKSTKPPVTVDLASVLPHDHKAFVYTGSLTTPPCTEGVHWIVLSEPIQMSKDQIESFTHIFPDNHRPLQKINGREIDNESE</sequence>
<dbReference type="InterPro" id="IPR041891">
    <property type="entry name" value="Alpha_CA_prokaryot-like"/>
</dbReference>
<evidence type="ECO:0000313" key="9">
    <source>
        <dbReference type="Proteomes" id="UP000515873"/>
    </source>
</evidence>
<dbReference type="PANTHER" id="PTHR18952">
    <property type="entry name" value="CARBONIC ANHYDRASE"/>
    <property type="match status" value="1"/>
</dbReference>
<protein>
    <recommendedName>
        <fullName evidence="2">carbonic anhydrase</fullName>
        <ecNumber evidence="2">4.2.1.1</ecNumber>
    </recommendedName>
</protein>
<keyword evidence="9" id="KW-1185">Reference proteome</keyword>
<reference evidence="8 9" key="1">
    <citation type="submission" date="2020-08" db="EMBL/GenBank/DDBJ databases">
        <title>Dyella sp. G9 isolated from forest soil.</title>
        <authorList>
            <person name="Fu J."/>
            <person name="Qiu L."/>
        </authorList>
    </citation>
    <scope>NUCLEOTIDE SEQUENCE [LARGE SCALE GENOMIC DNA]</scope>
    <source>
        <strain evidence="8 9">G9</strain>
    </source>
</reference>
<evidence type="ECO:0000256" key="4">
    <source>
        <dbReference type="ARBA" id="ARBA00022833"/>
    </source>
</evidence>
<dbReference type="SMART" id="SM01057">
    <property type="entry name" value="Carb_anhydrase"/>
    <property type="match status" value="1"/>
</dbReference>
<dbReference type="InterPro" id="IPR001148">
    <property type="entry name" value="CA_dom"/>
</dbReference>
<dbReference type="Gene3D" id="3.10.200.10">
    <property type="entry name" value="Alpha carbonic anhydrase"/>
    <property type="match status" value="1"/>
</dbReference>